<comment type="similarity">
    <text evidence="2 9">Belongs to the intercrine beta (chemokine CC) family.</text>
</comment>
<evidence type="ECO:0000256" key="6">
    <source>
        <dbReference type="ARBA" id="ARBA00022729"/>
    </source>
</evidence>
<keyword evidence="3 9" id="KW-0145">Chemotaxis</keyword>
<dbReference type="Pfam" id="PF00048">
    <property type="entry name" value="IL8"/>
    <property type="match status" value="1"/>
</dbReference>
<evidence type="ECO:0000256" key="8">
    <source>
        <dbReference type="ARBA" id="ARBA00023198"/>
    </source>
</evidence>
<protein>
    <recommendedName>
        <fullName evidence="9">C-C motif chemokine</fullName>
    </recommendedName>
</protein>
<dbReference type="AlphaFoldDB" id="A0A8D2L6Q1"/>
<dbReference type="InterPro" id="IPR001811">
    <property type="entry name" value="Chemokine_IL8-like_dom"/>
</dbReference>
<dbReference type="InterPro" id="IPR039809">
    <property type="entry name" value="Chemokine_b/g/d"/>
</dbReference>
<dbReference type="FunFam" id="2.40.50.40:FF:000012">
    <property type="entry name" value="C-C motif chemokine"/>
    <property type="match status" value="1"/>
</dbReference>
<dbReference type="PANTHER" id="PTHR12015:SF108">
    <property type="entry name" value="C-C MOTIF CHEMOKINE 20"/>
    <property type="match status" value="1"/>
</dbReference>
<feature type="chain" id="PRO_5034541712" description="C-C motif chemokine" evidence="9">
    <location>
        <begin position="27"/>
        <end position="102"/>
    </location>
</feature>
<evidence type="ECO:0000256" key="9">
    <source>
        <dbReference type="RuleBase" id="RU361150"/>
    </source>
</evidence>
<evidence type="ECO:0000256" key="2">
    <source>
        <dbReference type="ARBA" id="ARBA00010868"/>
    </source>
</evidence>
<dbReference type="PROSITE" id="PS00472">
    <property type="entry name" value="SMALL_CYTOKINES_CC"/>
    <property type="match status" value="1"/>
</dbReference>
<dbReference type="GO" id="GO:0005615">
    <property type="term" value="C:extracellular space"/>
    <property type="evidence" value="ECO:0007669"/>
    <property type="project" value="UniProtKB-KW"/>
</dbReference>
<proteinExistence type="inferred from homology"/>
<organism evidence="11 12">
    <name type="scientific">Varanus komodoensis</name>
    <name type="common">Komodo dragon</name>
    <dbReference type="NCBI Taxonomy" id="61221"/>
    <lineage>
        <taxon>Eukaryota</taxon>
        <taxon>Metazoa</taxon>
        <taxon>Chordata</taxon>
        <taxon>Craniata</taxon>
        <taxon>Vertebrata</taxon>
        <taxon>Euteleostomi</taxon>
        <taxon>Lepidosauria</taxon>
        <taxon>Squamata</taxon>
        <taxon>Bifurcata</taxon>
        <taxon>Unidentata</taxon>
        <taxon>Episquamata</taxon>
        <taxon>Toxicofera</taxon>
        <taxon>Anguimorpha</taxon>
        <taxon>Paleoanguimorpha</taxon>
        <taxon>Varanoidea</taxon>
        <taxon>Varanidae</taxon>
        <taxon>Varanus</taxon>
    </lineage>
</organism>
<accession>A0A8D2L6Q1</accession>
<name>A0A8D2L6Q1_VARKO</name>
<comment type="subcellular location">
    <subcellularLocation>
        <location evidence="1 9">Secreted</location>
    </subcellularLocation>
</comment>
<reference evidence="11" key="1">
    <citation type="submission" date="2025-08" db="UniProtKB">
        <authorList>
            <consortium name="Ensembl"/>
        </authorList>
    </citation>
    <scope>IDENTIFICATION</scope>
</reference>
<dbReference type="InterPro" id="IPR000827">
    <property type="entry name" value="Chemokine_CC_CS"/>
</dbReference>
<dbReference type="Gene3D" id="2.40.50.40">
    <property type="match status" value="1"/>
</dbReference>
<keyword evidence="8" id="KW-0395">Inflammatory response</keyword>
<dbReference type="PANTHER" id="PTHR12015">
    <property type="entry name" value="SMALL INDUCIBLE CYTOKINE A"/>
    <property type="match status" value="1"/>
</dbReference>
<feature type="signal peptide" evidence="9">
    <location>
        <begin position="1"/>
        <end position="26"/>
    </location>
</feature>
<keyword evidence="7" id="KW-1015">Disulfide bond</keyword>
<dbReference type="GO" id="GO:0006954">
    <property type="term" value="P:inflammatory response"/>
    <property type="evidence" value="ECO:0007669"/>
    <property type="project" value="UniProtKB-KW"/>
</dbReference>
<dbReference type="GO" id="GO:0006955">
    <property type="term" value="P:immune response"/>
    <property type="evidence" value="ECO:0007669"/>
    <property type="project" value="InterPro"/>
</dbReference>
<dbReference type="InterPro" id="IPR034133">
    <property type="entry name" value="Chemokine_CC_DCCL"/>
</dbReference>
<keyword evidence="4 9" id="KW-0202">Cytokine</keyword>
<feature type="domain" description="Chemokine interleukin-8-like" evidence="10">
    <location>
        <begin position="29"/>
        <end position="89"/>
    </location>
</feature>
<evidence type="ECO:0000256" key="1">
    <source>
        <dbReference type="ARBA" id="ARBA00004613"/>
    </source>
</evidence>
<evidence type="ECO:0000313" key="11">
    <source>
        <dbReference type="Ensembl" id="ENSVKKP00000017333.1"/>
    </source>
</evidence>
<evidence type="ECO:0000259" key="10">
    <source>
        <dbReference type="SMART" id="SM00199"/>
    </source>
</evidence>
<dbReference type="Proteomes" id="UP000694545">
    <property type="component" value="Unplaced"/>
</dbReference>
<sequence>IMANFNKNAAFAVLMCLQLLLGATEAQNNQDCCLSYTKVPLPRRTITGFTEQLSSEVCDINAIIFYTRKGLRACANPKDRWVKKQLHWLGEKLKKLSHLNYI</sequence>
<evidence type="ECO:0000256" key="5">
    <source>
        <dbReference type="ARBA" id="ARBA00022525"/>
    </source>
</evidence>
<dbReference type="CDD" id="cd01119">
    <property type="entry name" value="Chemokine_CC_DCCL"/>
    <property type="match status" value="1"/>
</dbReference>
<dbReference type="SMART" id="SM00199">
    <property type="entry name" value="SCY"/>
    <property type="match status" value="1"/>
</dbReference>
<evidence type="ECO:0000256" key="7">
    <source>
        <dbReference type="ARBA" id="ARBA00023157"/>
    </source>
</evidence>
<evidence type="ECO:0000256" key="4">
    <source>
        <dbReference type="ARBA" id="ARBA00022514"/>
    </source>
</evidence>
<dbReference type="Ensembl" id="ENSVKKT00000017765.1">
    <property type="protein sequence ID" value="ENSVKKP00000017333.1"/>
    <property type="gene ID" value="ENSVKKG00000011845.1"/>
</dbReference>
<dbReference type="InterPro" id="IPR036048">
    <property type="entry name" value="Interleukin_8-like_sf"/>
</dbReference>
<keyword evidence="5 9" id="KW-0964">Secreted</keyword>
<dbReference type="GO" id="GO:0008009">
    <property type="term" value="F:chemokine activity"/>
    <property type="evidence" value="ECO:0007669"/>
    <property type="project" value="InterPro"/>
</dbReference>
<keyword evidence="6 9" id="KW-0732">Signal</keyword>
<reference evidence="11" key="2">
    <citation type="submission" date="2025-09" db="UniProtKB">
        <authorList>
            <consortium name="Ensembl"/>
        </authorList>
    </citation>
    <scope>IDENTIFICATION</scope>
</reference>
<dbReference type="OMA" id="NWVKQAV"/>
<keyword evidence="12" id="KW-1185">Reference proteome</keyword>
<dbReference type="SUPFAM" id="SSF54117">
    <property type="entry name" value="Interleukin 8-like chemokines"/>
    <property type="match status" value="1"/>
</dbReference>
<evidence type="ECO:0000313" key="12">
    <source>
        <dbReference type="Proteomes" id="UP000694545"/>
    </source>
</evidence>
<evidence type="ECO:0000256" key="3">
    <source>
        <dbReference type="ARBA" id="ARBA00022500"/>
    </source>
</evidence>